<comment type="similarity">
    <text evidence="11">Belongs to the peptidase M48 family.</text>
</comment>
<proteinExistence type="inferred from homology"/>
<evidence type="ECO:0000256" key="10">
    <source>
        <dbReference type="ARBA" id="ARBA00023136"/>
    </source>
</evidence>
<evidence type="ECO:0000259" key="13">
    <source>
        <dbReference type="Pfam" id="PF01435"/>
    </source>
</evidence>
<sequence>MRRHVDPSALATLVLQLPLVILSLGFMAAIGESAGQALLGHAGIGTAIVLVLWIASGALIFQRPVEVLLARVVGRARRPQPREHDLLQPLWNSVTRTAGVDGTRYQLWISESDEVSAAAVAGHLVLVTRAALQALPPRELAAVLAHELGHHLGGHVWAAALAYWYSLPCRILARLAVLFIRLVTVVTAAILTGLLAFTRLGFLAALFFHPLLWLCTAFMVLMYSPLIVMVVVPLALLRWCDRLGELRADGTAAELGYGHDLRRVFEIWQAQGLDEPDVPPGVRPTLGERLNALQERLFDTHPPLSKRIAALSLL</sequence>
<dbReference type="GO" id="GO:0008237">
    <property type="term" value="F:metallopeptidase activity"/>
    <property type="evidence" value="ECO:0007669"/>
    <property type="project" value="UniProtKB-KW"/>
</dbReference>
<keyword evidence="5" id="KW-0479">Metal-binding</keyword>
<comment type="subcellular location">
    <subcellularLocation>
        <location evidence="1">Cell membrane</location>
        <topology evidence="1">Multi-pass membrane protein</topology>
    </subcellularLocation>
</comment>
<keyword evidence="6 11" id="KW-0378">Hydrolase</keyword>
<keyword evidence="7 11" id="KW-0862">Zinc</keyword>
<dbReference type="Proteomes" id="UP001595699">
    <property type="component" value="Unassembled WGS sequence"/>
</dbReference>
<evidence type="ECO:0000256" key="8">
    <source>
        <dbReference type="ARBA" id="ARBA00022989"/>
    </source>
</evidence>
<dbReference type="Pfam" id="PF01435">
    <property type="entry name" value="Peptidase_M48"/>
    <property type="match status" value="1"/>
</dbReference>
<feature type="transmembrane region" description="Helical" evidence="12">
    <location>
        <begin position="38"/>
        <end position="61"/>
    </location>
</feature>
<dbReference type="PANTHER" id="PTHR43221">
    <property type="entry name" value="PROTEASE HTPX"/>
    <property type="match status" value="1"/>
</dbReference>
<evidence type="ECO:0000256" key="2">
    <source>
        <dbReference type="ARBA" id="ARBA00022475"/>
    </source>
</evidence>
<evidence type="ECO:0000256" key="1">
    <source>
        <dbReference type="ARBA" id="ARBA00004651"/>
    </source>
</evidence>
<dbReference type="RefSeq" id="WP_205119806.1">
    <property type="nucleotide sequence ID" value="NZ_JAFBCM010000001.1"/>
</dbReference>
<gene>
    <name evidence="14" type="ORF">ACFOUW_19880</name>
</gene>
<feature type="transmembrane region" description="Helical" evidence="12">
    <location>
        <begin position="175"/>
        <end position="198"/>
    </location>
</feature>
<keyword evidence="15" id="KW-1185">Reference proteome</keyword>
<evidence type="ECO:0000256" key="3">
    <source>
        <dbReference type="ARBA" id="ARBA00022670"/>
    </source>
</evidence>
<keyword evidence="10 12" id="KW-0472">Membrane</keyword>
<evidence type="ECO:0000256" key="9">
    <source>
        <dbReference type="ARBA" id="ARBA00023049"/>
    </source>
</evidence>
<evidence type="ECO:0000256" key="12">
    <source>
        <dbReference type="SAM" id="Phobius"/>
    </source>
</evidence>
<accession>A0ABV7YDF0</accession>
<evidence type="ECO:0000256" key="4">
    <source>
        <dbReference type="ARBA" id="ARBA00022692"/>
    </source>
</evidence>
<dbReference type="EC" id="3.4.24.-" evidence="14"/>
<evidence type="ECO:0000313" key="15">
    <source>
        <dbReference type="Proteomes" id="UP001595699"/>
    </source>
</evidence>
<comment type="cofactor">
    <cofactor evidence="11">
        <name>Zn(2+)</name>
        <dbReference type="ChEBI" id="CHEBI:29105"/>
    </cofactor>
    <text evidence="11">Binds 1 zinc ion per subunit.</text>
</comment>
<dbReference type="PANTHER" id="PTHR43221:SF1">
    <property type="entry name" value="PROTEASE HTPX"/>
    <property type="match status" value="1"/>
</dbReference>
<evidence type="ECO:0000256" key="5">
    <source>
        <dbReference type="ARBA" id="ARBA00022723"/>
    </source>
</evidence>
<dbReference type="InterPro" id="IPR050083">
    <property type="entry name" value="HtpX_protease"/>
</dbReference>
<dbReference type="Gene3D" id="3.30.2010.10">
    <property type="entry name" value="Metalloproteases ('zincins'), catalytic domain"/>
    <property type="match status" value="1"/>
</dbReference>
<keyword evidence="8 12" id="KW-1133">Transmembrane helix</keyword>
<keyword evidence="3 11" id="KW-0645">Protease</keyword>
<evidence type="ECO:0000313" key="14">
    <source>
        <dbReference type="EMBL" id="MFC3763112.1"/>
    </source>
</evidence>
<evidence type="ECO:0000256" key="11">
    <source>
        <dbReference type="RuleBase" id="RU003983"/>
    </source>
</evidence>
<dbReference type="InterPro" id="IPR001915">
    <property type="entry name" value="Peptidase_M48"/>
</dbReference>
<dbReference type="EMBL" id="JBHRZH010000017">
    <property type="protein sequence ID" value="MFC3763112.1"/>
    <property type="molecule type" value="Genomic_DNA"/>
</dbReference>
<protein>
    <submittedName>
        <fullName evidence="14">M48 family metalloprotease</fullName>
        <ecNumber evidence="14">3.4.24.-</ecNumber>
    </submittedName>
</protein>
<feature type="transmembrane region" description="Helical" evidence="12">
    <location>
        <begin position="210"/>
        <end position="237"/>
    </location>
</feature>
<organism evidence="14 15">
    <name type="scientific">Tenggerimyces flavus</name>
    <dbReference type="NCBI Taxonomy" id="1708749"/>
    <lineage>
        <taxon>Bacteria</taxon>
        <taxon>Bacillati</taxon>
        <taxon>Actinomycetota</taxon>
        <taxon>Actinomycetes</taxon>
        <taxon>Propionibacteriales</taxon>
        <taxon>Nocardioidaceae</taxon>
        <taxon>Tenggerimyces</taxon>
    </lineage>
</organism>
<evidence type="ECO:0000256" key="7">
    <source>
        <dbReference type="ARBA" id="ARBA00022833"/>
    </source>
</evidence>
<evidence type="ECO:0000256" key="6">
    <source>
        <dbReference type="ARBA" id="ARBA00022801"/>
    </source>
</evidence>
<keyword evidence="4 12" id="KW-0812">Transmembrane</keyword>
<feature type="domain" description="Peptidase M48" evidence="13">
    <location>
        <begin position="87"/>
        <end position="312"/>
    </location>
</feature>
<keyword evidence="2" id="KW-1003">Cell membrane</keyword>
<keyword evidence="9 11" id="KW-0482">Metalloprotease</keyword>
<reference evidence="15" key="1">
    <citation type="journal article" date="2019" name="Int. J. Syst. Evol. Microbiol.">
        <title>The Global Catalogue of Microorganisms (GCM) 10K type strain sequencing project: providing services to taxonomists for standard genome sequencing and annotation.</title>
        <authorList>
            <consortium name="The Broad Institute Genomics Platform"/>
            <consortium name="The Broad Institute Genome Sequencing Center for Infectious Disease"/>
            <person name="Wu L."/>
            <person name="Ma J."/>
        </authorList>
    </citation>
    <scope>NUCLEOTIDE SEQUENCE [LARGE SCALE GENOMIC DNA]</scope>
    <source>
        <strain evidence="15">CGMCC 4.7241</strain>
    </source>
</reference>
<comment type="caution">
    <text evidence="14">The sequence shown here is derived from an EMBL/GenBank/DDBJ whole genome shotgun (WGS) entry which is preliminary data.</text>
</comment>
<name>A0ABV7YDF0_9ACTN</name>